<keyword evidence="1" id="KW-0472">Membrane</keyword>
<evidence type="ECO:0000313" key="2">
    <source>
        <dbReference type="EMBL" id="KAK4337830.1"/>
    </source>
</evidence>
<dbReference type="Proteomes" id="UP001291623">
    <property type="component" value="Unassembled WGS sequence"/>
</dbReference>
<comment type="caution">
    <text evidence="2">The sequence shown here is derived from an EMBL/GenBank/DDBJ whole genome shotgun (WGS) entry which is preliminary data.</text>
</comment>
<keyword evidence="1" id="KW-0812">Transmembrane</keyword>
<dbReference type="AlphaFoldDB" id="A0AAE1QQQ3"/>
<organism evidence="2 3">
    <name type="scientific">Anisodus tanguticus</name>
    <dbReference type="NCBI Taxonomy" id="243964"/>
    <lineage>
        <taxon>Eukaryota</taxon>
        <taxon>Viridiplantae</taxon>
        <taxon>Streptophyta</taxon>
        <taxon>Embryophyta</taxon>
        <taxon>Tracheophyta</taxon>
        <taxon>Spermatophyta</taxon>
        <taxon>Magnoliopsida</taxon>
        <taxon>eudicotyledons</taxon>
        <taxon>Gunneridae</taxon>
        <taxon>Pentapetalae</taxon>
        <taxon>asterids</taxon>
        <taxon>lamiids</taxon>
        <taxon>Solanales</taxon>
        <taxon>Solanaceae</taxon>
        <taxon>Solanoideae</taxon>
        <taxon>Hyoscyameae</taxon>
        <taxon>Anisodus</taxon>
    </lineage>
</organism>
<gene>
    <name evidence="2" type="ORF">RND71_042317</name>
</gene>
<proteinExistence type="predicted"/>
<reference evidence="2" key="1">
    <citation type="submission" date="2023-12" db="EMBL/GenBank/DDBJ databases">
        <title>Genome assembly of Anisodus tanguticus.</title>
        <authorList>
            <person name="Wang Y.-J."/>
        </authorList>
    </citation>
    <scope>NUCLEOTIDE SEQUENCE</scope>
    <source>
        <strain evidence="2">KB-2021</strain>
        <tissue evidence="2">Leaf</tissue>
    </source>
</reference>
<feature type="transmembrane region" description="Helical" evidence="1">
    <location>
        <begin position="39"/>
        <end position="57"/>
    </location>
</feature>
<dbReference type="EMBL" id="JAVYJV010000024">
    <property type="protein sequence ID" value="KAK4337830.1"/>
    <property type="molecule type" value="Genomic_DNA"/>
</dbReference>
<evidence type="ECO:0000313" key="3">
    <source>
        <dbReference type="Proteomes" id="UP001291623"/>
    </source>
</evidence>
<keyword evidence="3" id="KW-1185">Reference proteome</keyword>
<keyword evidence="1" id="KW-1133">Transmembrane helix</keyword>
<evidence type="ECO:0000256" key="1">
    <source>
        <dbReference type="SAM" id="Phobius"/>
    </source>
</evidence>
<protein>
    <submittedName>
        <fullName evidence="2">Uncharacterized protein</fullName>
    </submittedName>
</protein>
<sequence>MYGVRSVVVKTFWARAINAFSHSHLSSASMPPRGEVSPSLSLLFLWFFFNCFYPIVISNAEF</sequence>
<accession>A0AAE1QQQ3</accession>
<name>A0AAE1QQQ3_9SOLA</name>